<dbReference type="Gene3D" id="3.60.21.10">
    <property type="match status" value="1"/>
</dbReference>
<dbReference type="EC" id="3.1.4.-" evidence="1"/>
<keyword evidence="4" id="KW-1185">Reference proteome</keyword>
<keyword evidence="1" id="KW-0479">Metal-binding</keyword>
<gene>
    <name evidence="3" type="ORF">SAMN05444422_102145</name>
</gene>
<dbReference type="InterPro" id="IPR029052">
    <property type="entry name" value="Metallo-depent_PP-like"/>
</dbReference>
<dbReference type="SUPFAM" id="SSF56300">
    <property type="entry name" value="Metallo-dependent phosphatases"/>
    <property type="match status" value="1"/>
</dbReference>
<comment type="similarity">
    <text evidence="1">Belongs to the metallophosphoesterase superfamily. YfcE family.</text>
</comment>
<comment type="cofactor">
    <cofactor evidence="1">
        <name>a divalent metal cation</name>
        <dbReference type="ChEBI" id="CHEBI:60240"/>
    </cofactor>
</comment>
<evidence type="ECO:0000256" key="1">
    <source>
        <dbReference type="RuleBase" id="RU362039"/>
    </source>
</evidence>
<dbReference type="EMBL" id="FOKW01000002">
    <property type="protein sequence ID" value="SFB81167.1"/>
    <property type="molecule type" value="Genomic_DNA"/>
</dbReference>
<evidence type="ECO:0000313" key="4">
    <source>
        <dbReference type="Proteomes" id="UP000199161"/>
    </source>
</evidence>
<organism evidence="3 4">
    <name type="scientific">Natronobacterium haloterrestre</name>
    <name type="common">Halobiforma haloterrestris</name>
    <dbReference type="NCBI Taxonomy" id="148448"/>
    <lineage>
        <taxon>Archaea</taxon>
        <taxon>Methanobacteriati</taxon>
        <taxon>Methanobacteriota</taxon>
        <taxon>Stenosarchaea group</taxon>
        <taxon>Halobacteria</taxon>
        <taxon>Halobacteriales</taxon>
        <taxon>Natrialbaceae</taxon>
        <taxon>Natronobacterium</taxon>
    </lineage>
</organism>
<evidence type="ECO:0000259" key="2">
    <source>
        <dbReference type="Pfam" id="PF12850"/>
    </source>
</evidence>
<accession>A0A1I1E279</accession>
<dbReference type="OrthoDB" id="9959at2157"/>
<reference evidence="4" key="1">
    <citation type="submission" date="2016-10" db="EMBL/GenBank/DDBJ databases">
        <authorList>
            <person name="Varghese N."/>
            <person name="Submissions S."/>
        </authorList>
    </citation>
    <scope>NUCLEOTIDE SEQUENCE [LARGE SCALE GENOMIC DNA]</scope>
    <source>
        <strain evidence="4">DSM 13078</strain>
    </source>
</reference>
<dbReference type="Proteomes" id="UP000199161">
    <property type="component" value="Unassembled WGS sequence"/>
</dbReference>
<dbReference type="AlphaFoldDB" id="A0A1I1E279"/>
<feature type="domain" description="Calcineurin-like phosphoesterase" evidence="2">
    <location>
        <begin position="3"/>
        <end position="157"/>
    </location>
</feature>
<dbReference type="NCBIfam" id="TIGR00040">
    <property type="entry name" value="yfcE"/>
    <property type="match status" value="1"/>
</dbReference>
<dbReference type="Pfam" id="PF12850">
    <property type="entry name" value="Metallophos_2"/>
    <property type="match status" value="1"/>
</dbReference>
<name>A0A1I1E279_NATHA</name>
<sequence>MRRVAICSDTHVPSRANEVPDWVAAELRRADHAIHAGDFDSRRTYDRIEELADGDLTCARGNMDPATLEAPAAATRVVEGVTFVVTHGTGSPDGWRDRVVETARSKTDPEVDPVVVAGHTHEVVDTTVDGIRVLNPGSATEAAPADRETMYVATVADGECTVELLTG</sequence>
<dbReference type="GO" id="GO:0046872">
    <property type="term" value="F:metal ion binding"/>
    <property type="evidence" value="ECO:0007669"/>
    <property type="project" value="UniProtKB-KW"/>
</dbReference>
<dbReference type="InterPro" id="IPR000979">
    <property type="entry name" value="Phosphodiesterase_MJ0936/Vps29"/>
</dbReference>
<dbReference type="RefSeq" id="WP_089785822.1">
    <property type="nucleotide sequence ID" value="NZ_FOKW01000002.1"/>
</dbReference>
<protein>
    <recommendedName>
        <fullName evidence="1">Phosphoesterase</fullName>
        <ecNumber evidence="1">3.1.4.-</ecNumber>
    </recommendedName>
</protein>
<evidence type="ECO:0000313" key="3">
    <source>
        <dbReference type="EMBL" id="SFB81167.1"/>
    </source>
</evidence>
<dbReference type="InterPro" id="IPR024654">
    <property type="entry name" value="Calcineurin-like_PHP_lpxH"/>
</dbReference>
<dbReference type="GO" id="GO:0016787">
    <property type="term" value="F:hydrolase activity"/>
    <property type="evidence" value="ECO:0007669"/>
    <property type="project" value="UniProtKB-UniRule"/>
</dbReference>
<dbReference type="PANTHER" id="PTHR11124">
    <property type="entry name" value="VACUOLAR SORTING PROTEIN VPS29"/>
    <property type="match status" value="1"/>
</dbReference>
<proteinExistence type="inferred from homology"/>